<keyword evidence="10" id="KW-1185">Reference proteome</keyword>
<dbReference type="RefSeq" id="WP_092036508.1">
    <property type="nucleotide sequence ID" value="NZ_FOTK01000001.1"/>
</dbReference>
<dbReference type="AlphaFoldDB" id="A0A1I4FIS9"/>
<keyword evidence="3" id="KW-0805">Transcription regulation</keyword>
<evidence type="ECO:0000256" key="5">
    <source>
        <dbReference type="ARBA" id="ARBA00023163"/>
    </source>
</evidence>
<evidence type="ECO:0000256" key="6">
    <source>
        <dbReference type="SAM" id="Coils"/>
    </source>
</evidence>
<dbReference type="SUPFAM" id="SSF46955">
    <property type="entry name" value="Putative DNA-binding domain"/>
    <property type="match status" value="1"/>
</dbReference>
<dbReference type="NCBIfam" id="TIGR02044">
    <property type="entry name" value="CueR"/>
    <property type="match status" value="1"/>
</dbReference>
<dbReference type="InterPro" id="IPR009061">
    <property type="entry name" value="DNA-bd_dom_put_sf"/>
</dbReference>
<dbReference type="InterPro" id="IPR000551">
    <property type="entry name" value="MerR-type_HTH_dom"/>
</dbReference>
<dbReference type="OrthoDB" id="9802944at2"/>
<protein>
    <submittedName>
        <fullName evidence="9">Cu(I)-responsive transcriptional regulator</fullName>
    </submittedName>
</protein>
<evidence type="ECO:0000259" key="8">
    <source>
        <dbReference type="PROSITE" id="PS50937"/>
    </source>
</evidence>
<dbReference type="GO" id="GO:0005737">
    <property type="term" value="C:cytoplasm"/>
    <property type="evidence" value="ECO:0007669"/>
    <property type="project" value="UniProtKB-SubCell"/>
</dbReference>
<evidence type="ECO:0000256" key="1">
    <source>
        <dbReference type="ARBA" id="ARBA00004496"/>
    </source>
</evidence>
<feature type="region of interest" description="Disordered" evidence="7">
    <location>
        <begin position="136"/>
        <end position="163"/>
    </location>
</feature>
<dbReference type="GO" id="GO:0045893">
    <property type="term" value="P:positive regulation of DNA-templated transcription"/>
    <property type="evidence" value="ECO:0007669"/>
    <property type="project" value="InterPro"/>
</dbReference>
<name>A0A1I4FIS9_9HYPH</name>
<evidence type="ECO:0000256" key="2">
    <source>
        <dbReference type="ARBA" id="ARBA00022490"/>
    </source>
</evidence>
<dbReference type="PROSITE" id="PS00552">
    <property type="entry name" value="HTH_MERR_1"/>
    <property type="match status" value="1"/>
</dbReference>
<dbReference type="SMART" id="SM00422">
    <property type="entry name" value="HTH_MERR"/>
    <property type="match status" value="1"/>
</dbReference>
<evidence type="ECO:0000313" key="9">
    <source>
        <dbReference type="EMBL" id="SFL16827.1"/>
    </source>
</evidence>
<dbReference type="InterPro" id="IPR011789">
    <property type="entry name" value="CueR"/>
</dbReference>
<dbReference type="PROSITE" id="PS50937">
    <property type="entry name" value="HTH_MERR_2"/>
    <property type="match status" value="1"/>
</dbReference>
<dbReference type="STRING" id="582667.SAMN05192568_1001317"/>
<evidence type="ECO:0000256" key="3">
    <source>
        <dbReference type="ARBA" id="ARBA00023015"/>
    </source>
</evidence>
<proteinExistence type="predicted"/>
<keyword evidence="6" id="KW-0175">Coiled coil</keyword>
<keyword evidence="2" id="KW-0963">Cytoplasm</keyword>
<keyword evidence="5" id="KW-0804">Transcription</keyword>
<feature type="coiled-coil region" evidence="6">
    <location>
        <begin position="86"/>
        <end position="113"/>
    </location>
</feature>
<feature type="domain" description="HTH merR-type" evidence="8">
    <location>
        <begin position="5"/>
        <end position="74"/>
    </location>
</feature>
<accession>A0A1I4FIS9</accession>
<dbReference type="EMBL" id="FOTK01000001">
    <property type="protein sequence ID" value="SFL16827.1"/>
    <property type="molecule type" value="Genomic_DNA"/>
</dbReference>
<comment type="subcellular location">
    <subcellularLocation>
        <location evidence="1">Cytoplasm</location>
    </subcellularLocation>
</comment>
<reference evidence="10" key="1">
    <citation type="submission" date="2016-10" db="EMBL/GenBank/DDBJ databases">
        <authorList>
            <person name="Varghese N."/>
            <person name="Submissions S."/>
        </authorList>
    </citation>
    <scope>NUCLEOTIDE SEQUENCE [LARGE SCALE GENOMIC DNA]</scope>
    <source>
        <strain evidence="10">BL36</strain>
    </source>
</reference>
<evidence type="ECO:0000313" key="10">
    <source>
        <dbReference type="Proteomes" id="UP000199048"/>
    </source>
</evidence>
<dbReference type="PANTHER" id="PTHR30204:SF94">
    <property type="entry name" value="HEAVY METAL-DEPENDENT TRANSCRIPTIONAL REGULATOR HI_0293-RELATED"/>
    <property type="match status" value="1"/>
</dbReference>
<gene>
    <name evidence="9" type="ORF">SAMN05192568_1001317</name>
</gene>
<dbReference type="InterPro" id="IPR047057">
    <property type="entry name" value="MerR_fam"/>
</dbReference>
<dbReference type="Proteomes" id="UP000199048">
    <property type="component" value="Unassembled WGS sequence"/>
</dbReference>
<evidence type="ECO:0000256" key="4">
    <source>
        <dbReference type="ARBA" id="ARBA00023125"/>
    </source>
</evidence>
<evidence type="ECO:0000256" key="7">
    <source>
        <dbReference type="SAM" id="MobiDB-lite"/>
    </source>
</evidence>
<dbReference type="GO" id="GO:0005507">
    <property type="term" value="F:copper ion binding"/>
    <property type="evidence" value="ECO:0007669"/>
    <property type="project" value="InterPro"/>
</dbReference>
<dbReference type="CDD" id="cd01108">
    <property type="entry name" value="HTH_CueR"/>
    <property type="match status" value="1"/>
</dbReference>
<dbReference type="GO" id="GO:0003700">
    <property type="term" value="F:DNA-binding transcription factor activity"/>
    <property type="evidence" value="ECO:0007669"/>
    <property type="project" value="InterPro"/>
</dbReference>
<dbReference type="Gene3D" id="1.10.1660.10">
    <property type="match status" value="1"/>
</dbReference>
<organism evidence="9 10">
    <name type="scientific">Methylobacterium pseudosasicola</name>
    <dbReference type="NCBI Taxonomy" id="582667"/>
    <lineage>
        <taxon>Bacteria</taxon>
        <taxon>Pseudomonadati</taxon>
        <taxon>Pseudomonadota</taxon>
        <taxon>Alphaproteobacteria</taxon>
        <taxon>Hyphomicrobiales</taxon>
        <taxon>Methylobacteriaceae</taxon>
        <taxon>Methylobacterium</taxon>
    </lineage>
</organism>
<keyword evidence="4" id="KW-0238">DNA-binding</keyword>
<dbReference type="PANTHER" id="PTHR30204">
    <property type="entry name" value="REDOX-CYCLING DRUG-SENSING TRANSCRIPTIONAL ACTIVATOR SOXR"/>
    <property type="match status" value="1"/>
</dbReference>
<dbReference type="GO" id="GO:0003677">
    <property type="term" value="F:DNA binding"/>
    <property type="evidence" value="ECO:0007669"/>
    <property type="project" value="UniProtKB-KW"/>
</dbReference>
<dbReference type="PRINTS" id="PR00040">
    <property type="entry name" value="HTHMERR"/>
</dbReference>
<dbReference type="Pfam" id="PF13411">
    <property type="entry name" value="MerR_1"/>
    <property type="match status" value="1"/>
</dbReference>
<sequence>MSAGPITIGEAARRTGVSAKMIRWYEATGLLPPATRSEAGYRHYDDADLHTLRFVRRARDLGFSVEAISDLLALWRDRARPSAGVKAIAEQQIADLRRRIAELEGMARTLEHLAESCCGDERPECPILDDLATEDHAPAPRRHSAGSEALATHSMDLRTKRGR</sequence>